<protein>
    <recommendedName>
        <fullName evidence="5">tRNA pseudouridine synthase B</fullName>
        <ecNumber evidence="5">5.4.99.25</ecNumber>
    </recommendedName>
    <alternativeName>
        <fullName evidence="5">tRNA pseudouridine(55) synthase</fullName>
        <shortName evidence="5">Psi55 synthase</shortName>
    </alternativeName>
    <alternativeName>
        <fullName evidence="5">tRNA pseudouridylate synthase</fullName>
    </alternativeName>
    <alternativeName>
        <fullName evidence="5">tRNA-uridine isomerase</fullName>
    </alternativeName>
</protein>
<dbReference type="GO" id="GO:0160148">
    <property type="term" value="F:tRNA pseudouridine(55) synthase activity"/>
    <property type="evidence" value="ECO:0007669"/>
    <property type="project" value="UniProtKB-EC"/>
</dbReference>
<accession>A0A9Q3QCS5</accession>
<dbReference type="Proteomes" id="UP000746160">
    <property type="component" value="Unassembled WGS sequence"/>
</dbReference>
<gene>
    <name evidence="5 7" type="primary">truB</name>
    <name evidence="7" type="ORF">MADP07_00139</name>
</gene>
<feature type="active site" description="Nucleophile" evidence="5">
    <location>
        <position position="36"/>
    </location>
</feature>
<dbReference type="NCBIfam" id="TIGR00431">
    <property type="entry name" value="TruB"/>
    <property type="match status" value="1"/>
</dbReference>
<evidence type="ECO:0000313" key="7">
    <source>
        <dbReference type="EMBL" id="MBW0602431.1"/>
    </source>
</evidence>
<evidence type="ECO:0000256" key="3">
    <source>
        <dbReference type="ARBA" id="ARBA00022694"/>
    </source>
</evidence>
<dbReference type="GO" id="GO:0031119">
    <property type="term" value="P:tRNA pseudouridine synthesis"/>
    <property type="evidence" value="ECO:0007669"/>
    <property type="project" value="UniProtKB-UniRule"/>
</dbReference>
<dbReference type="RefSeq" id="WP_218675256.1">
    <property type="nucleotide sequence ID" value="NZ_JABZFC010000008.1"/>
</dbReference>
<dbReference type="InterPro" id="IPR014780">
    <property type="entry name" value="tRNA_psdUridine_synth_TruB"/>
</dbReference>
<proteinExistence type="inferred from homology"/>
<dbReference type="EC" id="5.4.99.25" evidence="5"/>
<reference evidence="7" key="1">
    <citation type="journal article" date="2021" name="Genes Genomics">
        <title>Comparative genomic analysis of Mycoplasma anatis strains.</title>
        <authorList>
            <person name="Zhou Q."/>
            <person name="Mai K."/>
            <person name="Yang D."/>
            <person name="Liu J."/>
            <person name="Yan Z."/>
            <person name="Luo C."/>
            <person name="Tan Y."/>
            <person name="Cao S."/>
            <person name="Zhou Q."/>
            <person name="Chen L."/>
            <person name="Chen F."/>
        </authorList>
    </citation>
    <scope>NUCLEOTIDE SEQUENCE</scope>
    <source>
        <strain evidence="7">DP07</strain>
    </source>
</reference>
<name>A0A9Q3QCS5_9BACT</name>
<feature type="domain" description="Pseudouridine synthase II N-terminal" evidence="6">
    <location>
        <begin position="22"/>
        <end position="170"/>
    </location>
</feature>
<keyword evidence="4 5" id="KW-0413">Isomerase</keyword>
<dbReference type="EMBL" id="JABZFG010000001">
    <property type="protein sequence ID" value="MBW0602431.1"/>
    <property type="molecule type" value="Genomic_DNA"/>
</dbReference>
<dbReference type="Pfam" id="PF01509">
    <property type="entry name" value="TruB_N"/>
    <property type="match status" value="1"/>
</dbReference>
<comment type="similarity">
    <text evidence="2 5">Belongs to the pseudouridine synthase TruB family. Type 1 subfamily.</text>
</comment>
<dbReference type="PANTHER" id="PTHR13767">
    <property type="entry name" value="TRNA-PSEUDOURIDINE SYNTHASE"/>
    <property type="match status" value="1"/>
</dbReference>
<keyword evidence="3 5" id="KW-0819">tRNA processing</keyword>
<evidence type="ECO:0000259" key="6">
    <source>
        <dbReference type="Pfam" id="PF01509"/>
    </source>
</evidence>
<evidence type="ECO:0000256" key="1">
    <source>
        <dbReference type="ARBA" id="ARBA00000385"/>
    </source>
</evidence>
<comment type="function">
    <text evidence="5">Responsible for synthesis of pseudouridine from uracil-55 in the psi GC loop of transfer RNAs.</text>
</comment>
<comment type="catalytic activity">
    <reaction evidence="1 5">
        <text>uridine(55) in tRNA = pseudouridine(55) in tRNA</text>
        <dbReference type="Rhea" id="RHEA:42532"/>
        <dbReference type="Rhea" id="RHEA-COMP:10101"/>
        <dbReference type="Rhea" id="RHEA-COMP:10102"/>
        <dbReference type="ChEBI" id="CHEBI:65314"/>
        <dbReference type="ChEBI" id="CHEBI:65315"/>
        <dbReference type="EC" id="5.4.99.25"/>
    </reaction>
</comment>
<evidence type="ECO:0000256" key="2">
    <source>
        <dbReference type="ARBA" id="ARBA00005642"/>
    </source>
</evidence>
<dbReference type="HAMAP" id="MF_01080">
    <property type="entry name" value="TruB_bact"/>
    <property type="match status" value="1"/>
</dbReference>
<organism evidence="7 8">
    <name type="scientific">Mycoplasmopsis anatis</name>
    <dbReference type="NCBI Taxonomy" id="171279"/>
    <lineage>
        <taxon>Bacteria</taxon>
        <taxon>Bacillati</taxon>
        <taxon>Mycoplasmatota</taxon>
        <taxon>Mycoplasmoidales</taxon>
        <taxon>Metamycoplasmataceae</taxon>
        <taxon>Mycoplasmopsis</taxon>
    </lineage>
</organism>
<dbReference type="GO" id="GO:1990481">
    <property type="term" value="P:mRNA pseudouridine synthesis"/>
    <property type="evidence" value="ECO:0007669"/>
    <property type="project" value="TreeGrafter"/>
</dbReference>
<comment type="caution">
    <text evidence="7">The sequence shown here is derived from an EMBL/GenBank/DDBJ whole genome shotgun (WGS) entry which is preliminary data.</text>
</comment>
<dbReference type="InterPro" id="IPR002501">
    <property type="entry name" value="PsdUridine_synth_N"/>
</dbReference>
<dbReference type="GO" id="GO:0003723">
    <property type="term" value="F:RNA binding"/>
    <property type="evidence" value="ECO:0007669"/>
    <property type="project" value="InterPro"/>
</dbReference>
<evidence type="ECO:0000256" key="4">
    <source>
        <dbReference type="ARBA" id="ARBA00023235"/>
    </source>
</evidence>
<sequence>MFFLLHKKSGISSFGAISNFKKENKIKKIGHNGTLDPLAEGLLLVATDDDTKLLEYISNKTKEYIVEATFGFETDTYDILGKIINKSGIKVTEEVLKENLKKLSKTTKQIPPKFSAKKINGVRAYELARKDVNFEINDQKIKILDYKLIDFNLEKQTYKIYFNVSEGCYIRSLIYDLGIMCGSFSTMISLNRIGIGDLKLEMLQNLEYLKIDYTKILKLPIFKYNQNQRKYLMNGNSLKDIKLDDQEIVLLINKDTSQIGGVGKIENNTLIVKKIFPNRI</sequence>
<evidence type="ECO:0000256" key="5">
    <source>
        <dbReference type="HAMAP-Rule" id="MF_01080"/>
    </source>
</evidence>
<evidence type="ECO:0000313" key="8">
    <source>
        <dbReference type="Proteomes" id="UP000746160"/>
    </source>
</evidence>
<dbReference type="AlphaFoldDB" id="A0A9Q3QCS5"/>
<dbReference type="PANTHER" id="PTHR13767:SF2">
    <property type="entry name" value="PSEUDOURIDYLATE SYNTHASE TRUB1"/>
    <property type="match status" value="1"/>
</dbReference>